<evidence type="ECO:0008006" key="3">
    <source>
        <dbReference type="Google" id="ProtNLM"/>
    </source>
</evidence>
<gene>
    <name evidence="1" type="ORF">G5B42_05695</name>
</gene>
<dbReference type="Proteomes" id="UP000657177">
    <property type="component" value="Unassembled WGS sequence"/>
</dbReference>
<accession>A0A8J6I255</accession>
<keyword evidence="2" id="KW-1185">Reference proteome</keyword>
<sequence>MRRGRRRILIWSALMALLVLTSGGGINAGNSAGYRPPITEAVIFPDGFAFLVRKGEVALENGECVIDLLPLALNGSLEVFSTDSGLILEEVVAYQEEQKTEIPVQSLAELFRANMGKRIELVVDGEIVSGVVKGFLEPHYLVVTTTVKEGGEEKSNDVLYSLELIGAYHFLEPVSLTRQETGKEGKLRVRFRESGIRSETYPVGISYLQAGLSWSPEYIINIDPSEQSGVFSFSGVIQNEVDDLVNTTVYLAERGPQFPFGLSPLVIFETDQGFTARRGELSVMGVQSDKLAYAPNPGMETAASRVTYNMYRRNDVNLRKGERALLPLYRSGVRVEPLYQVRLARAAGSSGQIFAEPVWKVYRVYNNSPFPWIEGRVMLMMAERPLGTGDLPYIARNQSGEIRVTIDPAVRVKASEVEFERVQGGIDFQDREYAFVRIRGEIEIDNTKETELTLKVTHEVPGEVVSIGEGGTVVRKAVLQAGPNPTSELNWEIKLWPRSQQKLTYTYQTYIPLGLVSR</sequence>
<name>A0A8J6I255_9FIRM</name>
<dbReference type="AlphaFoldDB" id="A0A8J6I255"/>
<reference evidence="1" key="1">
    <citation type="submission" date="2020-06" db="EMBL/GenBank/DDBJ databases">
        <title>Novel chitinolytic bacterium.</title>
        <authorList>
            <person name="Ungkulpasvich U."/>
            <person name="Kosugi A."/>
            <person name="Uke A."/>
        </authorList>
    </citation>
    <scope>NUCLEOTIDE SEQUENCE</scope>
    <source>
        <strain evidence="1">UUS1-1</strain>
    </source>
</reference>
<dbReference type="EMBL" id="JAAKDE010000010">
    <property type="protein sequence ID" value="MBA2133034.1"/>
    <property type="molecule type" value="Genomic_DNA"/>
</dbReference>
<protein>
    <recommendedName>
        <fullName evidence="3">DUF4139 domain-containing protein</fullName>
    </recommendedName>
</protein>
<proteinExistence type="predicted"/>
<evidence type="ECO:0000313" key="2">
    <source>
        <dbReference type="Proteomes" id="UP000657177"/>
    </source>
</evidence>
<organism evidence="1 2">
    <name type="scientific">Capillibacterium thermochitinicola</name>
    <dbReference type="NCBI Taxonomy" id="2699427"/>
    <lineage>
        <taxon>Bacteria</taxon>
        <taxon>Bacillati</taxon>
        <taxon>Bacillota</taxon>
        <taxon>Capillibacterium</taxon>
    </lineage>
</organism>
<comment type="caution">
    <text evidence="1">The sequence shown here is derived from an EMBL/GenBank/DDBJ whole genome shotgun (WGS) entry which is preliminary data.</text>
</comment>
<evidence type="ECO:0000313" key="1">
    <source>
        <dbReference type="EMBL" id="MBA2133034.1"/>
    </source>
</evidence>